<keyword evidence="1" id="KW-1133">Transmembrane helix</keyword>
<evidence type="ECO:0000313" key="3">
    <source>
        <dbReference type="Proteomes" id="UP001178508"/>
    </source>
</evidence>
<dbReference type="EMBL" id="OY660872">
    <property type="protein sequence ID" value="CAJ1063227.1"/>
    <property type="molecule type" value="Genomic_DNA"/>
</dbReference>
<dbReference type="Proteomes" id="UP001178508">
    <property type="component" value="Chromosome 9"/>
</dbReference>
<gene>
    <name evidence="2" type="ORF">XNOV1_A021247</name>
</gene>
<evidence type="ECO:0000313" key="2">
    <source>
        <dbReference type="EMBL" id="CAJ1063227.1"/>
    </source>
</evidence>
<reference evidence="2" key="1">
    <citation type="submission" date="2023-08" db="EMBL/GenBank/DDBJ databases">
        <authorList>
            <person name="Alioto T."/>
            <person name="Alioto T."/>
            <person name="Gomez Garrido J."/>
        </authorList>
    </citation>
    <scope>NUCLEOTIDE SEQUENCE</scope>
</reference>
<protein>
    <submittedName>
        <fullName evidence="2">Uncharacterized protein</fullName>
    </submittedName>
</protein>
<keyword evidence="1" id="KW-0812">Transmembrane</keyword>
<name>A0AAV1FSK9_XYRNO</name>
<feature type="transmembrane region" description="Helical" evidence="1">
    <location>
        <begin position="6"/>
        <end position="31"/>
    </location>
</feature>
<accession>A0AAV1FSK9</accession>
<organism evidence="2 3">
    <name type="scientific">Xyrichtys novacula</name>
    <name type="common">Pearly razorfish</name>
    <name type="synonym">Hemipteronotus novacula</name>
    <dbReference type="NCBI Taxonomy" id="13765"/>
    <lineage>
        <taxon>Eukaryota</taxon>
        <taxon>Metazoa</taxon>
        <taxon>Chordata</taxon>
        <taxon>Craniata</taxon>
        <taxon>Vertebrata</taxon>
        <taxon>Euteleostomi</taxon>
        <taxon>Actinopterygii</taxon>
        <taxon>Neopterygii</taxon>
        <taxon>Teleostei</taxon>
        <taxon>Neoteleostei</taxon>
        <taxon>Acanthomorphata</taxon>
        <taxon>Eupercaria</taxon>
        <taxon>Labriformes</taxon>
        <taxon>Labridae</taxon>
        <taxon>Xyrichtys</taxon>
    </lineage>
</organism>
<dbReference type="AlphaFoldDB" id="A0AAV1FSK9"/>
<keyword evidence="1" id="KW-0472">Membrane</keyword>
<proteinExistence type="predicted"/>
<sequence>MNSTQLLVFTVMISQLGVLSVLTVFSGPVLVQKQSDGEGSLNSNNGGQHQSIFYFIKAAAALLLSRNDSTDRPPIGSLLSSAFGDVIKENT</sequence>
<keyword evidence="3" id="KW-1185">Reference proteome</keyword>
<evidence type="ECO:0000256" key="1">
    <source>
        <dbReference type="SAM" id="Phobius"/>
    </source>
</evidence>